<evidence type="ECO:0000256" key="1">
    <source>
        <dbReference type="ARBA" id="ARBA00004196"/>
    </source>
</evidence>
<dbReference type="Pfam" id="PF09479">
    <property type="entry name" value="Flg_new"/>
    <property type="match status" value="1"/>
</dbReference>
<dbReference type="STRING" id="460384.SAMN05216313_1341"/>
<evidence type="ECO:0000313" key="3">
    <source>
        <dbReference type="EMBL" id="SEU12621.1"/>
    </source>
</evidence>
<dbReference type="RefSeq" id="WP_207648778.1">
    <property type="nucleotide sequence ID" value="NZ_FOIM01000034.1"/>
</dbReference>
<protein>
    <submittedName>
        <fullName evidence="3">Repeat domain (List_Bact_rpt)</fullName>
    </submittedName>
</protein>
<feature type="compositionally biased region" description="Low complexity" evidence="2">
    <location>
        <begin position="209"/>
        <end position="222"/>
    </location>
</feature>
<organism evidence="3 4">
    <name type="scientific">Enterocloster lavalensis</name>
    <dbReference type="NCBI Taxonomy" id="460384"/>
    <lineage>
        <taxon>Bacteria</taxon>
        <taxon>Bacillati</taxon>
        <taxon>Bacillota</taxon>
        <taxon>Clostridia</taxon>
        <taxon>Lachnospirales</taxon>
        <taxon>Lachnospiraceae</taxon>
        <taxon>Enterocloster</taxon>
    </lineage>
</organism>
<feature type="compositionally biased region" description="Polar residues" evidence="2">
    <location>
        <begin position="438"/>
        <end position="451"/>
    </location>
</feature>
<feature type="compositionally biased region" description="Acidic residues" evidence="2">
    <location>
        <begin position="281"/>
        <end position="330"/>
    </location>
</feature>
<gene>
    <name evidence="3" type="ORF">SAMN05216313_1341</name>
</gene>
<dbReference type="EMBL" id="FOIM01000034">
    <property type="protein sequence ID" value="SEU12621.1"/>
    <property type="molecule type" value="Genomic_DNA"/>
</dbReference>
<dbReference type="GO" id="GO:0030313">
    <property type="term" value="C:cell envelope"/>
    <property type="evidence" value="ECO:0007669"/>
    <property type="project" value="UniProtKB-SubCell"/>
</dbReference>
<feature type="non-terminal residue" evidence="3">
    <location>
        <position position="1368"/>
    </location>
</feature>
<sequence>MERRTRRRAFARNVYSAQKRLLAFLLAAAMILTNVGSDLSVAFAGTSESVVFELTGSELVRAVEEAIASGNEVTREDLDFTNGKVEQFEKLFFGEGKLYEAYPEFDGGGGINSELRIFVRLPEDADDMYMVTGDEEILFLYINNGDGTIRCSTNITRTVDGEEKVKKTKSVTIRSYESAFGDEEVNIIPDQPKQDVNEATSSTADKENTNSNNSNQTNENTTPAENQGAGDAAQDEIDKENAAAPDQNVTDGGNDAQAPQEDVVAPDGEAQTPDAGNQEENAPEADAADQAAEPEGDTAEPDAADEPEEAAEPEGDTAEPEEAAGPEDNAEPIASVIRHYAPVVADNENGEAAPADDSQKEQVADVPDSADQAEAPNEDAAVEEPKAEEPKVDEPAADAPAADNTVTTPDGNTADGAVTTPDENGTGDAAAIPDENGTGDNATTPNENGTGDVTAPQEPTDETPAPTPDTPVAGEDQNNGQPAGTPDVDQPQAPEEELPKESVVTVIPPATPSEGTEQKPEEQKPEDNVSAATTSDLVGMGYCSTAKAYSVTLNQLKALDDFEGYKVTYDIAPKASARIVDGPRGVEEGGTLVFGVKNQIGYAIEAVAVNGEVLEADSVTDNDDGSQTAWYTVEEVYEEQEVVVTMTESGEHPEFSATLPMSDGTIIHLYAEEGVLPAGVKAEASVVTGIEDVVKANVEAEAEAAGEQKEVVASLSYNIDLLDKDGHKLDDQIWSGSVQVTFTGVPVEKHSKEADVIEVMYVETTKEDEAQANVTAEDVIALEAVSEPIEVAGEESVASVMFDAEHFSTYTVIFTNNKNKTRSVEIYAILEDGTRLETERRNYNFSNSDAISVDKIASEVITGIPAEYRLAKVTLDDSKGTEIKWLRYTTGNYGSLQYNAYDQKYSWTWEAVPQNVGINFIYTDGKVQVKFDLNGFSGAEIKPIQGYEDAIITLPDGEGIERPGYVLLGWSDEADSSAVRTAANGGYVGYYPLGSSYQIPSGGSTLYAAWAQTSGNKSGKITIAIRKDGTVPDEPSIQNADYKYLVEGMSVNLLDYINPAHTVAGPEKVKEVLQPKFYDFVDNWNSLNRYWNTTTQYVEWYVVKDQRNDNTWHIDGVIRQYKNVYLDYDRNNAPVGAAYGLAPDGVQYNKGATAIVSDQHTLKWPGHDFLGWNTQKDGRGVWYYPGDQIVMNDNVTLYAQWGEKNSIVIYYKPVGEGTVTNDQERLNPEIGEAEGATAVANIGYKFVGWYSDKDCLNLLDKSPEFKPDRPDSGWVDRTVFYAKFEIDTDQKFDYKVNFYIKGSTTPVPGLTALEGEAPVGEFKWTNVAKTETGYKLVISPVQPTSMIITAAGPNVKNVFYEIDETQKF</sequence>
<proteinExistence type="predicted"/>
<accession>A0A1I0JRV7</accession>
<feature type="compositionally biased region" description="Basic and acidic residues" evidence="2">
    <location>
        <begin position="516"/>
        <end position="527"/>
    </location>
</feature>
<dbReference type="Gene3D" id="2.60.40.4270">
    <property type="entry name" value="Listeria-Bacteroides repeat domain"/>
    <property type="match status" value="2"/>
</dbReference>
<feature type="region of interest" description="Disordered" evidence="2">
    <location>
        <begin position="183"/>
        <end position="530"/>
    </location>
</feature>
<name>A0A1I0JRV7_9FIRM</name>
<dbReference type="InterPro" id="IPR042229">
    <property type="entry name" value="Listeria/Bacterioides_rpt_sf"/>
</dbReference>
<feature type="compositionally biased region" description="Low complexity" evidence="2">
    <location>
        <begin position="454"/>
        <end position="464"/>
    </location>
</feature>
<dbReference type="Proteomes" id="UP000198508">
    <property type="component" value="Unassembled WGS sequence"/>
</dbReference>
<dbReference type="InterPro" id="IPR013378">
    <property type="entry name" value="InlB-like_B-rpt"/>
</dbReference>
<evidence type="ECO:0000313" key="4">
    <source>
        <dbReference type="Proteomes" id="UP000198508"/>
    </source>
</evidence>
<feature type="compositionally biased region" description="Basic and acidic residues" evidence="2">
    <location>
        <begin position="383"/>
        <end position="394"/>
    </location>
</feature>
<evidence type="ECO:0000256" key="2">
    <source>
        <dbReference type="SAM" id="MobiDB-lite"/>
    </source>
</evidence>
<keyword evidence="4" id="KW-1185">Reference proteome</keyword>
<reference evidence="4" key="1">
    <citation type="submission" date="2016-10" db="EMBL/GenBank/DDBJ databases">
        <authorList>
            <person name="Varghese N."/>
            <person name="Submissions S."/>
        </authorList>
    </citation>
    <scope>NUCLEOTIDE SEQUENCE [LARGE SCALE GENOMIC DNA]</scope>
    <source>
        <strain evidence="4">NLAE-zl-G277</strain>
    </source>
</reference>
<comment type="subcellular location">
    <subcellularLocation>
        <location evidence="1">Cell envelope</location>
    </subcellularLocation>
</comment>